<dbReference type="AlphaFoldDB" id="A0A8X6X1A4"/>
<dbReference type="Proteomes" id="UP000886998">
    <property type="component" value="Unassembled WGS sequence"/>
</dbReference>
<organism evidence="2 3">
    <name type="scientific">Trichonephila inaurata madagascariensis</name>
    <dbReference type="NCBI Taxonomy" id="2747483"/>
    <lineage>
        <taxon>Eukaryota</taxon>
        <taxon>Metazoa</taxon>
        <taxon>Ecdysozoa</taxon>
        <taxon>Arthropoda</taxon>
        <taxon>Chelicerata</taxon>
        <taxon>Arachnida</taxon>
        <taxon>Araneae</taxon>
        <taxon>Araneomorphae</taxon>
        <taxon>Entelegynae</taxon>
        <taxon>Araneoidea</taxon>
        <taxon>Nephilidae</taxon>
        <taxon>Trichonephila</taxon>
        <taxon>Trichonephila inaurata</taxon>
    </lineage>
</organism>
<sequence length="95" mass="10823">MRFTTNHGPRLPQITQPVHHPVTLTTPKPYNQPLNGSGGQHNPPSSSQYKKKNRCSHISFDEFPVRVPPAWLGVTRFPNHSHTVTIYQSWLPFAK</sequence>
<evidence type="ECO:0000256" key="1">
    <source>
        <dbReference type="SAM" id="MobiDB-lite"/>
    </source>
</evidence>
<reference evidence="2" key="1">
    <citation type="submission" date="2020-08" db="EMBL/GenBank/DDBJ databases">
        <title>Multicomponent nature underlies the extraordinary mechanical properties of spider dragline silk.</title>
        <authorList>
            <person name="Kono N."/>
            <person name="Nakamura H."/>
            <person name="Mori M."/>
            <person name="Yoshida Y."/>
            <person name="Ohtoshi R."/>
            <person name="Malay A.D."/>
            <person name="Moran D.A.P."/>
            <person name="Tomita M."/>
            <person name="Numata K."/>
            <person name="Arakawa K."/>
        </authorList>
    </citation>
    <scope>NUCLEOTIDE SEQUENCE</scope>
</reference>
<dbReference type="EMBL" id="BMAV01004199">
    <property type="protein sequence ID" value="GFY44352.1"/>
    <property type="molecule type" value="Genomic_DNA"/>
</dbReference>
<accession>A0A8X6X1A4</accession>
<evidence type="ECO:0000313" key="3">
    <source>
        <dbReference type="Proteomes" id="UP000886998"/>
    </source>
</evidence>
<protein>
    <submittedName>
        <fullName evidence="2">Uncharacterized protein</fullName>
    </submittedName>
</protein>
<gene>
    <name evidence="2" type="ORF">TNIN_490631</name>
</gene>
<name>A0A8X6X1A4_9ARAC</name>
<comment type="caution">
    <text evidence="2">The sequence shown here is derived from an EMBL/GenBank/DDBJ whole genome shotgun (WGS) entry which is preliminary data.</text>
</comment>
<evidence type="ECO:0000313" key="2">
    <source>
        <dbReference type="EMBL" id="GFY44352.1"/>
    </source>
</evidence>
<proteinExistence type="predicted"/>
<keyword evidence="3" id="KW-1185">Reference proteome</keyword>
<feature type="compositionally biased region" description="Polar residues" evidence="1">
    <location>
        <begin position="23"/>
        <end position="48"/>
    </location>
</feature>
<feature type="region of interest" description="Disordered" evidence="1">
    <location>
        <begin position="1"/>
        <end position="53"/>
    </location>
</feature>